<dbReference type="AlphaFoldDB" id="A0A369PUL5"/>
<dbReference type="RefSeq" id="WP_115402945.1">
    <property type="nucleotide sequence ID" value="NZ_QPKV01000004.1"/>
</dbReference>
<keyword evidence="2" id="KW-1185">Reference proteome</keyword>
<name>A0A369PUL5_9SPHI</name>
<protein>
    <submittedName>
        <fullName evidence="1">Uncharacterized protein</fullName>
    </submittedName>
</protein>
<reference evidence="1 2" key="1">
    <citation type="submission" date="2018-07" db="EMBL/GenBank/DDBJ databases">
        <title>Pedobacter sp. nov., isolated from soil.</title>
        <authorList>
            <person name="Zhou L.Y."/>
            <person name="Du Z.J."/>
        </authorList>
    </citation>
    <scope>NUCLEOTIDE SEQUENCE [LARGE SCALE GENOMIC DNA]</scope>
    <source>
        <strain evidence="1 2">JDX94</strain>
    </source>
</reference>
<dbReference type="Proteomes" id="UP000253961">
    <property type="component" value="Unassembled WGS sequence"/>
</dbReference>
<evidence type="ECO:0000313" key="1">
    <source>
        <dbReference type="EMBL" id="RDC56214.1"/>
    </source>
</evidence>
<gene>
    <name evidence="1" type="ORF">DU508_11425</name>
</gene>
<dbReference type="InterPro" id="IPR046733">
    <property type="entry name" value="DUF6625"/>
</dbReference>
<dbReference type="OrthoDB" id="1910631at2"/>
<accession>A0A369PUL5</accession>
<sequence length="312" mass="37161">MINKKMILILPYFGSWPKYLDLYLKGCSNNKWLTVLFITNCKTPRNYPPNVKFIKKELHEISSLISERLNIPNYELSSSYKLCDFKPTYGHLFNEHIKNYDYWGFGDIDLIYGSLDSFYFPKIDKDYDVISAREEIVSGSLTFIKNNIYNNLLFKKLENFDLLIKSEAYEGIDETSHVEDMWQGLNKLELPKSSFTYLVAHENNLENIKASFETIICENLLNHELIKFKDGNLCYQKKNIAYFHYVMNKRKPYFTYPSWKQIPNEFYITNTGFYKKFYVKELYGPIKMMITNMVYYLKRSPSYILRKIKGNK</sequence>
<organism evidence="1 2">
    <name type="scientific">Pedobacter chinensis</name>
    <dbReference type="NCBI Taxonomy" id="2282421"/>
    <lineage>
        <taxon>Bacteria</taxon>
        <taxon>Pseudomonadati</taxon>
        <taxon>Bacteroidota</taxon>
        <taxon>Sphingobacteriia</taxon>
        <taxon>Sphingobacteriales</taxon>
        <taxon>Sphingobacteriaceae</taxon>
        <taxon>Pedobacter</taxon>
    </lineage>
</organism>
<dbReference type="EMBL" id="QPKV01000004">
    <property type="protein sequence ID" value="RDC56214.1"/>
    <property type="molecule type" value="Genomic_DNA"/>
</dbReference>
<comment type="caution">
    <text evidence="1">The sequence shown here is derived from an EMBL/GenBank/DDBJ whole genome shotgun (WGS) entry which is preliminary data.</text>
</comment>
<dbReference type="Pfam" id="PF20330">
    <property type="entry name" value="DUF6625"/>
    <property type="match status" value="1"/>
</dbReference>
<proteinExistence type="predicted"/>
<evidence type="ECO:0000313" key="2">
    <source>
        <dbReference type="Proteomes" id="UP000253961"/>
    </source>
</evidence>